<dbReference type="PROSITE" id="PS00477">
    <property type="entry name" value="ALPHA_2_MACROGLOBULIN"/>
    <property type="match status" value="1"/>
</dbReference>
<dbReference type="InterPro" id="IPR051802">
    <property type="entry name" value="YfhM-like"/>
</dbReference>
<dbReference type="InterPro" id="IPR041246">
    <property type="entry name" value="Bact_MG10"/>
</dbReference>
<keyword evidence="2 5" id="KW-0732">Signal</keyword>
<evidence type="ECO:0000313" key="8">
    <source>
        <dbReference type="EMBL" id="SFV25723.1"/>
    </source>
</evidence>
<dbReference type="Pfam" id="PF17962">
    <property type="entry name" value="bMG6"/>
    <property type="match status" value="1"/>
</dbReference>
<proteinExistence type="inferred from homology"/>
<evidence type="ECO:0000259" key="7">
    <source>
        <dbReference type="SMART" id="SM01360"/>
    </source>
</evidence>
<dbReference type="InterPro" id="IPR008930">
    <property type="entry name" value="Terpenoid_cyclase/PrenylTrfase"/>
</dbReference>
<dbReference type="Pfam" id="PF17972">
    <property type="entry name" value="bMG5"/>
    <property type="match status" value="1"/>
</dbReference>
<dbReference type="SUPFAM" id="SSF48239">
    <property type="entry name" value="Terpenoid cyclases/Protein prenyltransferases"/>
    <property type="match status" value="1"/>
</dbReference>
<dbReference type="Pfam" id="PF01835">
    <property type="entry name" value="MG2"/>
    <property type="match status" value="1"/>
</dbReference>
<evidence type="ECO:0000259" key="6">
    <source>
        <dbReference type="SMART" id="SM01359"/>
    </source>
</evidence>
<evidence type="ECO:0000313" key="9">
    <source>
        <dbReference type="Proteomes" id="UP000199423"/>
    </source>
</evidence>
<dbReference type="OrthoDB" id="9767116at2"/>
<dbReference type="InterPro" id="IPR002890">
    <property type="entry name" value="MG2"/>
</dbReference>
<sequence>MHVIARLAVFFALLLATFSSASATEKPFLHAGIAADAKRYETYLKANWKPDGKSAAALKSEAEKVFATDPRAASRSLANAVAVDEKDSAAWTRLAEALLAIKPDPDKGGERYDLPIYASGAAYRGYQRATDDTQKAHALYVLGRTLETRSYWRPAIDALSLSLTLADDQTTREMYDRLRGEYGFRMTDYKTDNEATPPRLCLQFSEDLSRTQTDVAKFISVGGKDPQNLVQEGKQLCLEGLKHGERYEVQIRAGLPSDIGETLLKTANIAVYVPDRSAFVRFSGKAYVLPSRGQQGIPVTTINTNKIDVEVYRIGDRSLATTLQSGDMQRQLSSYDVDNIRDRSGIKVYQGQMDITSKLNEEVSTAVPVTDATGKLEPGVYVMVAKPTEKQKEESYERATQWFIVSDLGLTAFTGNDGVHALVRSLTEATAVAGTSVKLIARNNEVLATATTDDRGYAKFDAAITKGEGGTAPAILVAQKGEGEYAFLDLTLNAFDLSDRGVQGRDPSGPVDAYVYTERGVYRGGEEVNVTALVRDQFGKSSAVPTTLMLFRPDGVEQTRLVMNDQGLGGRALAVPLAKAAMTGTWRLRLYTDPKAEPIAEKSFLVEDFVPERLDMTLSAAIPALTPDENQTINADGRYLYGPPAAGLGIEGEVVVKASNKDVPGFAGYVFGQADELVNPARQPLEASLAMDKDGKAAIPIVLPQMPKTPKPLEAAITVKLREDGGRTIERNITLPVDLKLERIGIKPLFDNFTAAEGQNADFDVVLLGADGKPEANSNLTWTLTRLDTNWQWYRRDGSWTYEAVTVKRKIGNGALTVTADGAAKISQPIQWGRYRLDVASNDADGPASSVLFNAGWYTASDNVDSPEQLDVALDKNSYKSGETAKLRIASKLGGKALISVLGTGLHLMKEVDIAKGGGEVEIPISDEWGPGAYATAILYRPMNESQKRMPSRAIGVRWLPIDQSGKHLKVAVTLPEKVKSGSTFTVPLKVEGLSPGEDARVVVAAVDLGILNLTRYETPAPEKYFSEQQKLSFEIRDFYGKLIDGMRADRGKLRSGGDGGAALQGNPTVETVVSLFSGLVRVKEDGTASVDFELPDFNGTVRVMAVAWSKDKVGHGSGDLIVRDAVALTVAVPRFMTLGDEVNLGFSIHNIDGPAAAYKLALSKKDGDDTNETLTEIADKTADLKGGERTLQRIAFKPADIGPITLKAVVTGPNDIRVKREMTFEVLPPAGDIKRTTISSLKPGGKLQVTRDLAQDLIPSRTRINLSVGPAARLDVPTLLAQLDRYPYGCAEQTVSRAMPLVVANAVAAQIGLAEDKALKERVQGAIARVFDMQDSTGAFGVWGPSSTDLWLTAYVTDFLTRAKEAKYDVPREGFNRALDKLQNFIAYASDFEKGGEDRAYALYVLSRNGRAPVGDLRYYADERIERFSTPLAKAQVGAALAMMGDKERAERVFAAALAAMPDKPDSGYRSDYGSMLRDGAALVTLAAETGVARDAQPKLATVIAKAYETRSYTSTQEQAWMLLAAKALNDEVKATTLSIDGKPINGPLLKGLKPAELKDGTLTITNNGDTAVDAVISVIGAALTPEPPASKGFKIERQAYALDGKKVDLASLNGGKTEVKQNDRFVITVKVTSDEPAGRVMVVDRLPAGFEIENPHLVDSGAIAGLSWLKSTADPEHTEFRDDRFVAAFNFANVRTSSDTSNGDNGSSVEGVDQNSVETPDDGSVVLPDGTAQKKPQAVTVTLAYIVRAVNPGIFVHPAATVEDMYRPERYARSAAGQLTVSAKE</sequence>
<dbReference type="Pfam" id="PF00207">
    <property type="entry name" value="A2M"/>
    <property type="match status" value="1"/>
</dbReference>
<dbReference type="Pfam" id="PF17973">
    <property type="entry name" value="bMG10"/>
    <property type="match status" value="2"/>
</dbReference>
<evidence type="ECO:0000256" key="2">
    <source>
        <dbReference type="ARBA" id="ARBA00022729"/>
    </source>
</evidence>
<evidence type="ECO:0000256" key="5">
    <source>
        <dbReference type="SAM" id="SignalP"/>
    </source>
</evidence>
<organism evidence="8 9">
    <name type="scientific">Hyphomicrobium facile</name>
    <dbReference type="NCBI Taxonomy" id="51670"/>
    <lineage>
        <taxon>Bacteria</taxon>
        <taxon>Pseudomonadati</taxon>
        <taxon>Pseudomonadota</taxon>
        <taxon>Alphaproteobacteria</taxon>
        <taxon>Hyphomicrobiales</taxon>
        <taxon>Hyphomicrobiaceae</taxon>
        <taxon>Hyphomicrobium</taxon>
    </lineage>
</organism>
<dbReference type="GO" id="GO:0005615">
    <property type="term" value="C:extracellular space"/>
    <property type="evidence" value="ECO:0007669"/>
    <property type="project" value="InterPro"/>
</dbReference>
<dbReference type="PANTHER" id="PTHR40094:SF1">
    <property type="entry name" value="UBIQUITIN DOMAIN-CONTAINING PROTEIN"/>
    <property type="match status" value="1"/>
</dbReference>
<dbReference type="Pfam" id="PF07703">
    <property type="entry name" value="A2M_BRD"/>
    <property type="match status" value="1"/>
</dbReference>
<evidence type="ECO:0000256" key="4">
    <source>
        <dbReference type="SAM" id="MobiDB-lite"/>
    </source>
</evidence>
<accession>A0A1I7MTJ3</accession>
<reference evidence="9" key="1">
    <citation type="submission" date="2016-10" db="EMBL/GenBank/DDBJ databases">
        <authorList>
            <person name="Varghese N."/>
            <person name="Submissions S."/>
        </authorList>
    </citation>
    <scope>NUCLEOTIDE SEQUENCE [LARGE SCALE GENOMIC DNA]</scope>
    <source>
        <strain evidence="9">DSM 1565</strain>
    </source>
</reference>
<feature type="chain" id="PRO_5011613730" description="Alpha-2-macroglobulin" evidence="5">
    <location>
        <begin position="24"/>
        <end position="1787"/>
    </location>
</feature>
<dbReference type="SMART" id="SM01419">
    <property type="entry name" value="Thiol-ester_cl"/>
    <property type="match status" value="1"/>
</dbReference>
<dbReference type="SMART" id="SM01360">
    <property type="entry name" value="A2M"/>
    <property type="match status" value="1"/>
</dbReference>
<dbReference type="Gene3D" id="1.50.10.20">
    <property type="match status" value="1"/>
</dbReference>
<feature type="signal peptide" evidence="5">
    <location>
        <begin position="1"/>
        <end position="23"/>
    </location>
</feature>
<dbReference type="InterPro" id="IPR026284">
    <property type="entry name" value="A2MG_proteobact"/>
</dbReference>
<dbReference type="SMART" id="SM01359">
    <property type="entry name" value="A2M_N_2"/>
    <property type="match status" value="1"/>
</dbReference>
<evidence type="ECO:0008006" key="10">
    <source>
        <dbReference type="Google" id="ProtNLM"/>
    </source>
</evidence>
<dbReference type="InterPro" id="IPR019742">
    <property type="entry name" value="MacrogloblnA2_CS"/>
</dbReference>
<dbReference type="Proteomes" id="UP000199423">
    <property type="component" value="Unassembled WGS sequence"/>
</dbReference>
<feature type="domain" description="Alpha-2-macroglobulin" evidence="7">
    <location>
        <begin position="1075"/>
        <end position="1163"/>
    </location>
</feature>
<dbReference type="Pfam" id="PF11974">
    <property type="entry name" value="bMG3"/>
    <property type="match status" value="1"/>
</dbReference>
<dbReference type="RefSeq" id="WP_092862593.1">
    <property type="nucleotide sequence ID" value="NZ_FPCH01000001.1"/>
</dbReference>
<dbReference type="InterPro" id="IPR001599">
    <property type="entry name" value="Macroglobln_a2"/>
</dbReference>
<dbReference type="InterPro" id="IPR041462">
    <property type="entry name" value="Bact_A2M_MG6"/>
</dbReference>
<evidence type="ECO:0000256" key="3">
    <source>
        <dbReference type="ARBA" id="ARBA00023157"/>
    </source>
</evidence>
<dbReference type="STRING" id="51670.SAMN04488557_0061"/>
<dbReference type="InterPro" id="IPR011625">
    <property type="entry name" value="A2M_N_BRD"/>
</dbReference>
<dbReference type="InterPro" id="IPR047565">
    <property type="entry name" value="Alpha-macroglob_thiol-ester_cl"/>
</dbReference>
<feature type="region of interest" description="Disordered" evidence="4">
    <location>
        <begin position="1698"/>
        <end position="1734"/>
    </location>
</feature>
<dbReference type="Pfam" id="PF07678">
    <property type="entry name" value="TED_complement"/>
    <property type="match status" value="1"/>
</dbReference>
<dbReference type="CDD" id="cd02891">
    <property type="entry name" value="A2M_like"/>
    <property type="match status" value="1"/>
</dbReference>
<dbReference type="PIRSF" id="PIRSF038980">
    <property type="entry name" value="A2M_bac"/>
    <property type="match status" value="1"/>
</dbReference>
<evidence type="ECO:0000256" key="1">
    <source>
        <dbReference type="ARBA" id="ARBA00010556"/>
    </source>
</evidence>
<gene>
    <name evidence="8" type="ORF">SAMN04488557_0061</name>
</gene>
<dbReference type="GO" id="GO:0004866">
    <property type="term" value="F:endopeptidase inhibitor activity"/>
    <property type="evidence" value="ECO:0007669"/>
    <property type="project" value="InterPro"/>
</dbReference>
<name>A0A1I7MTJ3_9HYPH</name>
<dbReference type="InterPro" id="IPR041203">
    <property type="entry name" value="Bact_A2M_MG5"/>
</dbReference>
<dbReference type="Pfam" id="PF21142">
    <property type="entry name" value="A2M_bMG2"/>
    <property type="match status" value="1"/>
</dbReference>
<dbReference type="Gene3D" id="2.60.40.1930">
    <property type="match status" value="1"/>
</dbReference>
<dbReference type="InterPro" id="IPR011626">
    <property type="entry name" value="Alpha-macroglobulin_TED"/>
</dbReference>
<dbReference type="InterPro" id="IPR049120">
    <property type="entry name" value="A2M_bMG2"/>
</dbReference>
<dbReference type="InterPro" id="IPR021868">
    <property type="entry name" value="Alpha_2_Macroglob_MG3"/>
</dbReference>
<feature type="domain" description="Alpha-2-macroglobulin bait region" evidence="6">
    <location>
        <begin position="870"/>
        <end position="1014"/>
    </location>
</feature>
<dbReference type="EMBL" id="FPCH01000001">
    <property type="protein sequence ID" value="SFV25723.1"/>
    <property type="molecule type" value="Genomic_DNA"/>
</dbReference>
<comment type="similarity">
    <text evidence="1">Belongs to the protease inhibitor I39 (alpha-2-macroglobulin) family. Bacterial alpha-2-macroglobulin subfamily.</text>
</comment>
<dbReference type="PANTHER" id="PTHR40094">
    <property type="entry name" value="ALPHA-2-MACROGLOBULIN HOMOLOG"/>
    <property type="match status" value="1"/>
</dbReference>
<keyword evidence="3" id="KW-1015">Disulfide bond</keyword>
<protein>
    <recommendedName>
        <fullName evidence="10">Alpha-2-macroglobulin</fullName>
    </recommendedName>
</protein>
<keyword evidence="9" id="KW-1185">Reference proteome</keyword>
<feature type="compositionally biased region" description="Low complexity" evidence="4">
    <location>
        <begin position="1698"/>
        <end position="1710"/>
    </location>
</feature>